<evidence type="ECO:0000313" key="3">
    <source>
        <dbReference type="Proteomes" id="UP000825701"/>
    </source>
</evidence>
<accession>A0A9E6R9U5</accession>
<evidence type="ECO:0000256" key="1">
    <source>
        <dbReference type="SAM" id="MobiDB-lite"/>
    </source>
</evidence>
<name>A0A9E6R9U5_9HYPH</name>
<dbReference type="Proteomes" id="UP000825701">
    <property type="component" value="Chromosome"/>
</dbReference>
<dbReference type="AlphaFoldDB" id="A0A9E6R9U5"/>
<reference evidence="2" key="1">
    <citation type="submission" date="2021-08" db="EMBL/GenBank/DDBJ databases">
        <authorList>
            <person name="Zhang H."/>
            <person name="Xu M."/>
            <person name="Yu Z."/>
            <person name="Yang L."/>
            <person name="Cai Y."/>
        </authorList>
    </citation>
    <scope>NUCLEOTIDE SEQUENCE</scope>
    <source>
        <strain evidence="2">CHL1</strain>
    </source>
</reference>
<dbReference type="EMBL" id="CP081869">
    <property type="protein sequence ID" value="QZN99292.1"/>
    <property type="molecule type" value="Genomic_DNA"/>
</dbReference>
<dbReference type="KEGG" id="cmet:K6K41_21245"/>
<dbReference type="RefSeq" id="WP_261402342.1">
    <property type="nucleotide sequence ID" value="NZ_CP081869.1"/>
</dbReference>
<feature type="compositionally biased region" description="Low complexity" evidence="1">
    <location>
        <begin position="82"/>
        <end position="95"/>
    </location>
</feature>
<gene>
    <name evidence="2" type="ORF">K6K41_21245</name>
</gene>
<evidence type="ECO:0000313" key="2">
    <source>
        <dbReference type="EMBL" id="QZN99292.1"/>
    </source>
</evidence>
<protein>
    <submittedName>
        <fullName evidence="2">Uncharacterized protein</fullName>
    </submittedName>
</protein>
<keyword evidence="3" id="KW-1185">Reference proteome</keyword>
<sequence>MTQNTEFPATSSVATLTIPADSELLAKLDGWIAAHLDPMSREEAARALLAAALSGAKTTKRRRPLFGPVDAPMVRAGRKMKAAGARAGSSKSGNR</sequence>
<organism evidence="2 3">
    <name type="scientific">Chenggangzhangella methanolivorans</name>
    <dbReference type="NCBI Taxonomy" id="1437009"/>
    <lineage>
        <taxon>Bacteria</taxon>
        <taxon>Pseudomonadati</taxon>
        <taxon>Pseudomonadota</taxon>
        <taxon>Alphaproteobacteria</taxon>
        <taxon>Hyphomicrobiales</taxon>
        <taxon>Methylopilaceae</taxon>
        <taxon>Chenggangzhangella</taxon>
    </lineage>
</organism>
<feature type="region of interest" description="Disordered" evidence="1">
    <location>
        <begin position="62"/>
        <end position="95"/>
    </location>
</feature>
<proteinExistence type="predicted"/>